<dbReference type="GO" id="GO:0046951">
    <property type="term" value="P:ketone body biosynthetic process"/>
    <property type="evidence" value="ECO:0007669"/>
    <property type="project" value="TreeGrafter"/>
</dbReference>
<dbReference type="Pfam" id="PF00682">
    <property type="entry name" value="HMGL-like"/>
    <property type="match status" value="1"/>
</dbReference>
<dbReference type="PANTHER" id="PTHR42738">
    <property type="entry name" value="HYDROXYMETHYLGLUTARYL-COA LYASE"/>
    <property type="match status" value="1"/>
</dbReference>
<proteinExistence type="inferred from homology"/>
<dbReference type="SUPFAM" id="SSF51569">
    <property type="entry name" value="Aldolase"/>
    <property type="match status" value="1"/>
</dbReference>
<dbReference type="OrthoDB" id="9784013at2"/>
<dbReference type="GO" id="GO:0046872">
    <property type="term" value="F:metal ion binding"/>
    <property type="evidence" value="ECO:0007669"/>
    <property type="project" value="UniProtKB-KW"/>
</dbReference>
<dbReference type="KEGG" id="bsed:DN745_19035"/>
<dbReference type="GO" id="GO:0004419">
    <property type="term" value="F:hydroxymethylglutaryl-CoA lyase activity"/>
    <property type="evidence" value="ECO:0007669"/>
    <property type="project" value="TreeGrafter"/>
</dbReference>
<name>A0A2Z4FRG2_9DELT</name>
<accession>A0A2Z4FRG2</accession>
<reference evidence="5 6" key="1">
    <citation type="submission" date="2018-06" db="EMBL/GenBank/DDBJ databases">
        <title>Lujinxingia sediminis gen. nov. sp. nov., a new facultative anaerobic member of the class Deltaproteobacteria, and proposal of Lujinxingaceae fam. nov.</title>
        <authorList>
            <person name="Guo L.-Y."/>
            <person name="Li C.-M."/>
            <person name="Wang S."/>
            <person name="Du Z.-J."/>
        </authorList>
    </citation>
    <scope>NUCLEOTIDE SEQUENCE [LARGE SCALE GENOMIC DNA]</scope>
    <source>
        <strain evidence="5 6">FA350</strain>
    </source>
</reference>
<keyword evidence="3 5" id="KW-0456">Lyase</keyword>
<keyword evidence="2" id="KW-0479">Metal-binding</keyword>
<evidence type="ECO:0000313" key="5">
    <source>
        <dbReference type="EMBL" id="AWV91304.1"/>
    </source>
</evidence>
<dbReference type="InterPro" id="IPR000891">
    <property type="entry name" value="PYR_CT"/>
</dbReference>
<dbReference type="InterPro" id="IPR043594">
    <property type="entry name" value="HMGL"/>
</dbReference>
<dbReference type="AlphaFoldDB" id="A0A2Z4FRG2"/>
<dbReference type="EMBL" id="CP030032">
    <property type="protein sequence ID" value="AWV91304.1"/>
    <property type="molecule type" value="Genomic_DNA"/>
</dbReference>
<dbReference type="Proteomes" id="UP000249799">
    <property type="component" value="Chromosome"/>
</dbReference>
<dbReference type="InterPro" id="IPR013785">
    <property type="entry name" value="Aldolase_TIM"/>
</dbReference>
<dbReference type="PROSITE" id="PS50991">
    <property type="entry name" value="PYR_CT"/>
    <property type="match status" value="1"/>
</dbReference>
<dbReference type="Gene3D" id="3.20.20.70">
    <property type="entry name" value="Aldolase class I"/>
    <property type="match status" value="1"/>
</dbReference>
<organism evidence="5 6">
    <name type="scientific">Bradymonas sediminis</name>
    <dbReference type="NCBI Taxonomy" id="1548548"/>
    <lineage>
        <taxon>Bacteria</taxon>
        <taxon>Deltaproteobacteria</taxon>
        <taxon>Bradymonadales</taxon>
        <taxon>Bradymonadaceae</taxon>
        <taxon>Bradymonas</taxon>
    </lineage>
</organism>
<comment type="similarity">
    <text evidence="1">Belongs to the HMG-CoA lyase family.</text>
</comment>
<evidence type="ECO:0000313" key="6">
    <source>
        <dbReference type="Proteomes" id="UP000249799"/>
    </source>
</evidence>
<sequence>MIQGTRRRLTPPSLPPPELSVNLENARIFEVGPRDGLQNESAILSVDQKIEFIERLVGAGVTDIEIGSFVHPKWVPQMADTDQVAARIAPADLAGENGVRYWALIPNRRGLERALAAGVKYISTAISSSEAHNQSNLNRSIADSLDDLRDSFKLAKDNGCQLRAYISTVFGCPYEGEVDFARVMDIAEQLLDFGADLIALGDTIGAGTPPQVEDGCRRMLEAFGPERVALHLHDTQGLGLTNALLAWRVGMRQFDSAVGGTGGCPYAPSAAGNLGSEDLIHLFNSCGIETGLDLEKLLQTTSWLEKNTPIESVSRYFQYRKSAEGSTL</sequence>
<evidence type="ECO:0000256" key="1">
    <source>
        <dbReference type="ARBA" id="ARBA00009405"/>
    </source>
</evidence>
<protein>
    <submittedName>
        <fullName evidence="5">Hydroxymethylglutaryl-CoA lyase</fullName>
    </submittedName>
</protein>
<gene>
    <name evidence="5" type="ORF">DN745_19035</name>
</gene>
<dbReference type="FunFam" id="3.20.20.70:FF:000071">
    <property type="entry name" value="Hydroxymethylglutaryl-CoA lyase"/>
    <property type="match status" value="1"/>
</dbReference>
<dbReference type="PANTHER" id="PTHR42738:SF7">
    <property type="entry name" value="HYDROXYMETHYLGLUTARYL-COA LYASE"/>
    <property type="match status" value="1"/>
</dbReference>
<feature type="domain" description="Pyruvate carboxyltransferase" evidence="4">
    <location>
        <begin position="26"/>
        <end position="298"/>
    </location>
</feature>
<evidence type="ECO:0000256" key="3">
    <source>
        <dbReference type="ARBA" id="ARBA00023239"/>
    </source>
</evidence>
<keyword evidence="6" id="KW-1185">Reference proteome</keyword>
<dbReference type="CDD" id="cd07938">
    <property type="entry name" value="DRE_TIM_HMGL"/>
    <property type="match status" value="1"/>
</dbReference>
<dbReference type="NCBIfam" id="NF004283">
    <property type="entry name" value="PRK05692.1"/>
    <property type="match status" value="1"/>
</dbReference>
<evidence type="ECO:0000259" key="4">
    <source>
        <dbReference type="PROSITE" id="PS50991"/>
    </source>
</evidence>
<dbReference type="GO" id="GO:0006552">
    <property type="term" value="P:L-leucine catabolic process"/>
    <property type="evidence" value="ECO:0007669"/>
    <property type="project" value="TreeGrafter"/>
</dbReference>
<evidence type="ECO:0000256" key="2">
    <source>
        <dbReference type="ARBA" id="ARBA00022723"/>
    </source>
</evidence>